<dbReference type="PRINTS" id="PR00099">
    <property type="entry name" value="CPSGATASE"/>
</dbReference>
<dbReference type="PROSITE" id="PS51273">
    <property type="entry name" value="GATASE_TYPE_1"/>
    <property type="match status" value="1"/>
</dbReference>
<feature type="domain" description="Glutamine amidotransferase" evidence="2">
    <location>
        <begin position="23"/>
        <end position="205"/>
    </location>
</feature>
<dbReference type="InterPro" id="IPR050472">
    <property type="entry name" value="Anth_synth/Amidotransfase"/>
</dbReference>
<comment type="caution">
    <text evidence="3">The sequence shown here is derived from an EMBL/GenBank/DDBJ whole genome shotgun (WGS) entry which is preliminary data.</text>
</comment>
<dbReference type="Proteomes" id="UP000292884">
    <property type="component" value="Unassembled WGS sequence"/>
</dbReference>
<dbReference type="OrthoDB" id="9786812at2"/>
<name>A0A4R0N2I9_9SPHI</name>
<reference evidence="3 4" key="1">
    <citation type="submission" date="2019-02" db="EMBL/GenBank/DDBJ databases">
        <title>Pedobacter sp. RP-1-13 sp. nov., isolated from Arctic soil.</title>
        <authorList>
            <person name="Dahal R.H."/>
        </authorList>
    </citation>
    <scope>NUCLEOTIDE SEQUENCE [LARGE SCALE GENOMIC DNA]</scope>
    <source>
        <strain evidence="3 4">RP-1-13</strain>
    </source>
</reference>
<dbReference type="Gene3D" id="3.40.50.880">
    <property type="match status" value="1"/>
</dbReference>
<dbReference type="InterPro" id="IPR017926">
    <property type="entry name" value="GATASE"/>
</dbReference>
<organism evidence="3 4">
    <name type="scientific">Pedobacter frigiditerrae</name>
    <dbReference type="NCBI Taxonomy" id="2530452"/>
    <lineage>
        <taxon>Bacteria</taxon>
        <taxon>Pseudomonadati</taxon>
        <taxon>Bacteroidota</taxon>
        <taxon>Sphingobacteriia</taxon>
        <taxon>Sphingobacteriales</taxon>
        <taxon>Sphingobacteriaceae</taxon>
        <taxon>Pedobacter</taxon>
    </lineage>
</organism>
<dbReference type="PRINTS" id="PR00096">
    <property type="entry name" value="GATASE"/>
</dbReference>
<keyword evidence="1" id="KW-0315">Glutamine amidotransferase</keyword>
<dbReference type="AlphaFoldDB" id="A0A4R0N2I9"/>
<keyword evidence="4" id="KW-1185">Reference proteome</keyword>
<dbReference type="PANTHER" id="PTHR43418:SF4">
    <property type="entry name" value="MULTIFUNCTIONAL TRYPTOPHAN BIOSYNTHESIS PROTEIN"/>
    <property type="match status" value="1"/>
</dbReference>
<dbReference type="NCBIfam" id="TIGR00566">
    <property type="entry name" value="trpG_papA"/>
    <property type="match status" value="1"/>
</dbReference>
<evidence type="ECO:0000313" key="4">
    <source>
        <dbReference type="Proteomes" id="UP000292884"/>
    </source>
</evidence>
<dbReference type="RefSeq" id="WP_131551835.1">
    <property type="nucleotide sequence ID" value="NZ_SJSK01000001.1"/>
</dbReference>
<dbReference type="EMBL" id="SJSK01000001">
    <property type="protein sequence ID" value="TCC93970.1"/>
    <property type="molecule type" value="Genomic_DNA"/>
</dbReference>
<proteinExistence type="predicted"/>
<dbReference type="PANTHER" id="PTHR43418">
    <property type="entry name" value="MULTIFUNCTIONAL TRYPTOPHAN BIOSYNTHESIS PROTEIN-RELATED"/>
    <property type="match status" value="1"/>
</dbReference>
<protein>
    <submittedName>
        <fullName evidence="3">Aminodeoxychorismate/anthranilate synthase component II</fullName>
    </submittedName>
</protein>
<dbReference type="FunFam" id="3.40.50.880:FF:000003">
    <property type="entry name" value="Anthranilate synthase component II"/>
    <property type="match status" value="1"/>
</dbReference>
<dbReference type="SUPFAM" id="SSF52317">
    <property type="entry name" value="Class I glutamine amidotransferase-like"/>
    <property type="match status" value="1"/>
</dbReference>
<dbReference type="Pfam" id="PF00117">
    <property type="entry name" value="GATase"/>
    <property type="match status" value="1"/>
</dbReference>
<dbReference type="InterPro" id="IPR006221">
    <property type="entry name" value="TrpG/PapA_dom"/>
</dbReference>
<evidence type="ECO:0000259" key="2">
    <source>
        <dbReference type="Pfam" id="PF00117"/>
    </source>
</evidence>
<dbReference type="GO" id="GO:0004049">
    <property type="term" value="F:anthranilate synthase activity"/>
    <property type="evidence" value="ECO:0007669"/>
    <property type="project" value="TreeGrafter"/>
</dbReference>
<dbReference type="InterPro" id="IPR029062">
    <property type="entry name" value="Class_I_gatase-like"/>
</dbReference>
<evidence type="ECO:0000313" key="3">
    <source>
        <dbReference type="EMBL" id="TCC93970.1"/>
    </source>
</evidence>
<dbReference type="CDD" id="cd01743">
    <property type="entry name" value="GATase1_Anthranilate_Synthase"/>
    <property type="match status" value="1"/>
</dbReference>
<dbReference type="GO" id="GO:0000162">
    <property type="term" value="P:L-tryptophan biosynthetic process"/>
    <property type="evidence" value="ECO:0007669"/>
    <property type="project" value="TreeGrafter"/>
</dbReference>
<gene>
    <name evidence="3" type="ORF">EZ428_04135</name>
</gene>
<sequence>MSQSNKDRDSKSPLGDLGVKPILVIDNYDSFTYNLVHLINELGYEAVVWRNDKFALEDVAAYDKILLSPGPGIPEEAGLLLDVIKTYAPTKSIMGVCLGQQAIAEVFGGSLLNLGRPMHGIATPITVLDKDDLTFKGCIEPIEVGRYHSWVVNPADLPASLTVTAIDGDGQIMALRHKEFDVCGVQFHPESVLTPDGKQMMKNWLTPQPPKGGVENPK</sequence>
<dbReference type="PRINTS" id="PR00097">
    <property type="entry name" value="ANTSNTHASEII"/>
</dbReference>
<dbReference type="GO" id="GO:0005829">
    <property type="term" value="C:cytosol"/>
    <property type="evidence" value="ECO:0007669"/>
    <property type="project" value="TreeGrafter"/>
</dbReference>
<accession>A0A4R0N2I9</accession>
<evidence type="ECO:0000256" key="1">
    <source>
        <dbReference type="ARBA" id="ARBA00022962"/>
    </source>
</evidence>